<dbReference type="Gene3D" id="2.10.109.10">
    <property type="entry name" value="Umud Fragment, subunit A"/>
    <property type="match status" value="1"/>
</dbReference>
<dbReference type="Proteomes" id="UP000177360">
    <property type="component" value="Unassembled WGS sequence"/>
</dbReference>
<dbReference type="GO" id="GO:0004252">
    <property type="term" value="F:serine-type endopeptidase activity"/>
    <property type="evidence" value="ECO:0007669"/>
    <property type="project" value="InterPro"/>
</dbReference>
<dbReference type="EC" id="3.4.21.89" evidence="3 6"/>
<dbReference type="GO" id="GO:0016020">
    <property type="term" value="C:membrane"/>
    <property type="evidence" value="ECO:0007669"/>
    <property type="project" value="UniProtKB-SubCell"/>
</dbReference>
<sequence length="182" mass="20810">MAKKFFSFVWEILKITIIASAIVLPVRYFLFQPFLVKGPSMEPNFTNNDYLIIDEISYRFRAFQRGEVVVFKFPLNTSQMFIKRIIGLPGDMVEINNGEIKISKDGKTEVLDESEYLNSTLKTEGNISVVLNQNEYFVLGDNREASFDSRRFGVLPENDIIGRVVFRAWPFAALAAFGAPVY</sequence>
<feature type="transmembrane region" description="Helical" evidence="6">
    <location>
        <begin position="12"/>
        <end position="31"/>
    </location>
</feature>
<name>A0A1G2E1U0_9BACT</name>
<dbReference type="PROSITE" id="PS00760">
    <property type="entry name" value="SPASE_I_2"/>
    <property type="match status" value="1"/>
</dbReference>
<dbReference type="PRINTS" id="PR00727">
    <property type="entry name" value="LEADERPTASE"/>
</dbReference>
<evidence type="ECO:0000256" key="4">
    <source>
        <dbReference type="ARBA" id="ARBA00022801"/>
    </source>
</evidence>
<dbReference type="AlphaFoldDB" id="A0A1G2E1U0"/>
<feature type="active site" evidence="5">
    <location>
        <position position="83"/>
    </location>
</feature>
<dbReference type="InterPro" id="IPR000223">
    <property type="entry name" value="Pept_S26A_signal_pept_1"/>
</dbReference>
<organism evidence="8 9">
    <name type="scientific">Candidatus Nealsonbacteria bacterium RIFCSPHIGHO2_01_FULL_38_55</name>
    <dbReference type="NCBI Taxonomy" id="1801664"/>
    <lineage>
        <taxon>Bacteria</taxon>
        <taxon>Candidatus Nealsoniibacteriota</taxon>
    </lineage>
</organism>
<dbReference type="PROSITE" id="PS00761">
    <property type="entry name" value="SPASE_I_3"/>
    <property type="match status" value="1"/>
</dbReference>
<keyword evidence="6" id="KW-0472">Membrane</keyword>
<keyword evidence="6" id="KW-0812">Transmembrane</keyword>
<dbReference type="PANTHER" id="PTHR43390">
    <property type="entry name" value="SIGNAL PEPTIDASE I"/>
    <property type="match status" value="1"/>
</dbReference>
<feature type="active site" evidence="5">
    <location>
        <position position="40"/>
    </location>
</feature>
<dbReference type="InterPro" id="IPR019758">
    <property type="entry name" value="Pept_S26A_signal_pept_1_CS"/>
</dbReference>
<dbReference type="EMBL" id="MHLZ01000024">
    <property type="protein sequence ID" value="OGZ19725.1"/>
    <property type="molecule type" value="Genomic_DNA"/>
</dbReference>
<dbReference type="PANTHER" id="PTHR43390:SF1">
    <property type="entry name" value="CHLOROPLAST PROCESSING PEPTIDASE"/>
    <property type="match status" value="1"/>
</dbReference>
<comment type="similarity">
    <text evidence="2 6">Belongs to the peptidase S26 family.</text>
</comment>
<evidence type="ECO:0000256" key="6">
    <source>
        <dbReference type="RuleBase" id="RU362042"/>
    </source>
</evidence>
<keyword evidence="6" id="KW-0645">Protease</keyword>
<accession>A0A1G2E1U0</accession>
<evidence type="ECO:0000256" key="3">
    <source>
        <dbReference type="ARBA" id="ARBA00013208"/>
    </source>
</evidence>
<dbReference type="InterPro" id="IPR019533">
    <property type="entry name" value="Peptidase_S26"/>
</dbReference>
<feature type="domain" description="Peptidase S26" evidence="7">
    <location>
        <begin position="10"/>
        <end position="169"/>
    </location>
</feature>
<evidence type="ECO:0000256" key="2">
    <source>
        <dbReference type="ARBA" id="ARBA00009370"/>
    </source>
</evidence>
<evidence type="ECO:0000313" key="9">
    <source>
        <dbReference type="Proteomes" id="UP000177360"/>
    </source>
</evidence>
<dbReference type="NCBIfam" id="TIGR02227">
    <property type="entry name" value="sigpep_I_bact"/>
    <property type="match status" value="1"/>
</dbReference>
<dbReference type="InterPro" id="IPR019757">
    <property type="entry name" value="Pept_S26A_signal_pept_1_Lys-AS"/>
</dbReference>
<comment type="subcellular location">
    <subcellularLocation>
        <location evidence="6">Membrane</location>
        <topology evidence="6">Single-pass type II membrane protein</topology>
    </subcellularLocation>
</comment>
<reference evidence="8 9" key="1">
    <citation type="journal article" date="2016" name="Nat. Commun.">
        <title>Thousands of microbial genomes shed light on interconnected biogeochemical processes in an aquifer system.</title>
        <authorList>
            <person name="Anantharaman K."/>
            <person name="Brown C.T."/>
            <person name="Hug L.A."/>
            <person name="Sharon I."/>
            <person name="Castelle C.J."/>
            <person name="Probst A.J."/>
            <person name="Thomas B.C."/>
            <person name="Singh A."/>
            <person name="Wilkins M.J."/>
            <person name="Karaoz U."/>
            <person name="Brodie E.L."/>
            <person name="Williams K.H."/>
            <person name="Hubbard S.S."/>
            <person name="Banfield J.F."/>
        </authorList>
    </citation>
    <scope>NUCLEOTIDE SEQUENCE [LARGE SCALE GENOMIC DNA]</scope>
</reference>
<dbReference type="SUPFAM" id="SSF51306">
    <property type="entry name" value="LexA/Signal peptidase"/>
    <property type="match status" value="1"/>
</dbReference>
<evidence type="ECO:0000313" key="8">
    <source>
        <dbReference type="EMBL" id="OGZ19725.1"/>
    </source>
</evidence>
<evidence type="ECO:0000259" key="7">
    <source>
        <dbReference type="Pfam" id="PF10502"/>
    </source>
</evidence>
<keyword evidence="4 6" id="KW-0378">Hydrolase</keyword>
<dbReference type="Pfam" id="PF10502">
    <property type="entry name" value="Peptidase_S26"/>
    <property type="match status" value="1"/>
</dbReference>
<evidence type="ECO:0000256" key="5">
    <source>
        <dbReference type="PIRSR" id="PIRSR600223-1"/>
    </source>
</evidence>
<keyword evidence="6" id="KW-1133">Transmembrane helix</keyword>
<protein>
    <recommendedName>
        <fullName evidence="3 6">Signal peptidase I</fullName>
        <ecNumber evidence="3 6">3.4.21.89</ecNumber>
    </recommendedName>
</protein>
<comment type="caution">
    <text evidence="8">The sequence shown here is derived from an EMBL/GenBank/DDBJ whole genome shotgun (WGS) entry which is preliminary data.</text>
</comment>
<dbReference type="InterPro" id="IPR036286">
    <property type="entry name" value="LexA/Signal_pep-like_sf"/>
</dbReference>
<proteinExistence type="inferred from homology"/>
<comment type="catalytic activity">
    <reaction evidence="1 6">
        <text>Cleavage of hydrophobic, N-terminal signal or leader sequences from secreted and periplasmic proteins.</text>
        <dbReference type="EC" id="3.4.21.89"/>
    </reaction>
</comment>
<gene>
    <name evidence="8" type="ORF">A2626_00460</name>
</gene>
<evidence type="ECO:0000256" key="1">
    <source>
        <dbReference type="ARBA" id="ARBA00000677"/>
    </source>
</evidence>
<dbReference type="GO" id="GO:0009003">
    <property type="term" value="F:signal peptidase activity"/>
    <property type="evidence" value="ECO:0007669"/>
    <property type="project" value="UniProtKB-EC"/>
</dbReference>
<dbReference type="GO" id="GO:0006465">
    <property type="term" value="P:signal peptide processing"/>
    <property type="evidence" value="ECO:0007669"/>
    <property type="project" value="InterPro"/>
</dbReference>
<dbReference type="CDD" id="cd06530">
    <property type="entry name" value="S26_SPase_I"/>
    <property type="match status" value="1"/>
</dbReference>